<comment type="similarity">
    <text evidence="8">Belongs to the TsuA/YedE (TC 9.B.102) family.</text>
</comment>
<feature type="transmembrane region" description="Helical" evidence="9">
    <location>
        <begin position="12"/>
        <end position="33"/>
    </location>
</feature>
<feature type="transmembrane region" description="Helical" evidence="9">
    <location>
        <begin position="168"/>
        <end position="193"/>
    </location>
</feature>
<keyword evidence="3" id="KW-1003">Cell membrane</keyword>
<protein>
    <submittedName>
        <fullName evidence="10">YeeE/YedE family protein</fullName>
    </submittedName>
</protein>
<evidence type="ECO:0000256" key="6">
    <source>
        <dbReference type="ARBA" id="ARBA00022989"/>
    </source>
</evidence>
<feature type="transmembrane region" description="Helical" evidence="9">
    <location>
        <begin position="267"/>
        <end position="287"/>
    </location>
</feature>
<organism evidence="10 11">
    <name type="scientific">Marinospirillum alkalitolerans</name>
    <dbReference type="NCBI Taxonomy" id="3123374"/>
    <lineage>
        <taxon>Bacteria</taxon>
        <taxon>Pseudomonadati</taxon>
        <taxon>Pseudomonadota</taxon>
        <taxon>Gammaproteobacteria</taxon>
        <taxon>Oceanospirillales</taxon>
        <taxon>Oceanospirillaceae</taxon>
        <taxon>Marinospirillum</taxon>
    </lineage>
</organism>
<dbReference type="PANTHER" id="PTHR30574">
    <property type="entry name" value="INNER MEMBRANE PROTEIN YEDE"/>
    <property type="match status" value="1"/>
</dbReference>
<dbReference type="RefSeq" id="WP_405338302.1">
    <property type="nucleotide sequence ID" value="NZ_JBANFI010000003.1"/>
</dbReference>
<feature type="transmembrane region" description="Helical" evidence="9">
    <location>
        <begin position="307"/>
        <end position="328"/>
    </location>
</feature>
<keyword evidence="2" id="KW-0813">Transport</keyword>
<evidence type="ECO:0000256" key="2">
    <source>
        <dbReference type="ARBA" id="ARBA00022448"/>
    </source>
</evidence>
<feature type="transmembrane region" description="Helical" evidence="9">
    <location>
        <begin position="213"/>
        <end position="230"/>
    </location>
</feature>
<feature type="transmembrane region" description="Helical" evidence="9">
    <location>
        <begin position="334"/>
        <end position="353"/>
    </location>
</feature>
<dbReference type="EMBL" id="JBANFI010000003">
    <property type="protein sequence ID" value="MFK7160517.1"/>
    <property type="molecule type" value="Genomic_DNA"/>
</dbReference>
<keyword evidence="11" id="KW-1185">Reference proteome</keyword>
<feature type="transmembrane region" description="Helical" evidence="9">
    <location>
        <begin position="127"/>
        <end position="148"/>
    </location>
</feature>
<sequence>MSDWFADLIDQPQVLLLLGMALIGIAYGLIAQWSRFCLLRGLLHRWQHQDSRKLQAFALAMATSLLFTQLARVLFDLDLDRSVFFPRDFSPLLVLLGGVIFGYGMTLANACGARSVVLLASGNLRSAVTLLALALGAGMTLSGILAPLRLLLDGLPLPRLSGVTLPELFGLASSWAMVVLISLLLLVLLAFCFLSCPRCRTSGRRLALDGRDALGGLSLGLLIALSWWWTGWAAQDPFQPQAPSALSFIAPIAQTQQYLLLSTGSRLNLGVVLVLGVFCGALVRALLAKEFRWQGFDSTRQTHFSLLGGFMMGVGGVLALGCSVGQGLSGFSTLALTSFFALAGILLGTRWAMRRHLSSSHPSS</sequence>
<evidence type="ECO:0000256" key="4">
    <source>
        <dbReference type="ARBA" id="ARBA00022519"/>
    </source>
</evidence>
<dbReference type="Pfam" id="PF04143">
    <property type="entry name" value="Sulf_transp"/>
    <property type="match status" value="1"/>
</dbReference>
<feature type="transmembrane region" description="Helical" evidence="9">
    <location>
        <begin position="95"/>
        <end position="120"/>
    </location>
</feature>
<accession>A0ABW8PW47</accession>
<keyword evidence="5 9" id="KW-0812">Transmembrane</keyword>
<dbReference type="InterPro" id="IPR007272">
    <property type="entry name" value="Sulf_transp_TsuA/YedE"/>
</dbReference>
<evidence type="ECO:0000256" key="5">
    <source>
        <dbReference type="ARBA" id="ARBA00022692"/>
    </source>
</evidence>
<gene>
    <name evidence="10" type="ORF">V6U78_05650</name>
</gene>
<dbReference type="PANTHER" id="PTHR30574:SF1">
    <property type="entry name" value="SULPHUR TRANSPORT DOMAIN-CONTAINING PROTEIN"/>
    <property type="match status" value="1"/>
</dbReference>
<evidence type="ECO:0000256" key="7">
    <source>
        <dbReference type="ARBA" id="ARBA00023136"/>
    </source>
</evidence>
<reference evidence="10 11" key="1">
    <citation type="submission" date="2024-02" db="EMBL/GenBank/DDBJ databases">
        <title>Marinospirillum sp. MEB 164 isolated from Lonar lake sediment.</title>
        <authorList>
            <person name="Joshi A."/>
            <person name="Thite S."/>
        </authorList>
    </citation>
    <scope>NUCLEOTIDE SEQUENCE [LARGE SCALE GENOMIC DNA]</scope>
    <source>
        <strain evidence="10 11">MEB164</strain>
    </source>
</reference>
<evidence type="ECO:0000256" key="3">
    <source>
        <dbReference type="ARBA" id="ARBA00022475"/>
    </source>
</evidence>
<evidence type="ECO:0000313" key="11">
    <source>
        <dbReference type="Proteomes" id="UP001621714"/>
    </source>
</evidence>
<evidence type="ECO:0000256" key="9">
    <source>
        <dbReference type="SAM" id="Phobius"/>
    </source>
</evidence>
<comment type="subcellular location">
    <subcellularLocation>
        <location evidence="1">Cell inner membrane</location>
        <topology evidence="1">Multi-pass membrane protein</topology>
    </subcellularLocation>
</comment>
<keyword evidence="7 9" id="KW-0472">Membrane</keyword>
<proteinExistence type="inferred from homology"/>
<evidence type="ECO:0000256" key="1">
    <source>
        <dbReference type="ARBA" id="ARBA00004429"/>
    </source>
</evidence>
<keyword evidence="6 9" id="KW-1133">Transmembrane helix</keyword>
<dbReference type="Proteomes" id="UP001621714">
    <property type="component" value="Unassembled WGS sequence"/>
</dbReference>
<evidence type="ECO:0000313" key="10">
    <source>
        <dbReference type="EMBL" id="MFK7160517.1"/>
    </source>
</evidence>
<evidence type="ECO:0000256" key="8">
    <source>
        <dbReference type="ARBA" id="ARBA00035655"/>
    </source>
</evidence>
<comment type="caution">
    <text evidence="10">The sequence shown here is derived from an EMBL/GenBank/DDBJ whole genome shotgun (WGS) entry which is preliminary data.</text>
</comment>
<keyword evidence="4" id="KW-0997">Cell inner membrane</keyword>
<name>A0ABW8PW47_9GAMM</name>
<feature type="transmembrane region" description="Helical" evidence="9">
    <location>
        <begin position="54"/>
        <end position="75"/>
    </location>
</feature>